<dbReference type="Proteomes" id="UP000199475">
    <property type="component" value="Unassembled WGS sequence"/>
</dbReference>
<protein>
    <submittedName>
        <fullName evidence="3">DNA-binding transcriptional regulator, MerR family</fullName>
    </submittedName>
</protein>
<evidence type="ECO:0000256" key="1">
    <source>
        <dbReference type="ARBA" id="ARBA00023125"/>
    </source>
</evidence>
<organism evidence="3 4">
    <name type="scientific">Tessaracoccus oleiagri</name>
    <dbReference type="NCBI Taxonomy" id="686624"/>
    <lineage>
        <taxon>Bacteria</taxon>
        <taxon>Bacillati</taxon>
        <taxon>Actinomycetota</taxon>
        <taxon>Actinomycetes</taxon>
        <taxon>Propionibacteriales</taxon>
        <taxon>Propionibacteriaceae</taxon>
        <taxon>Tessaracoccus</taxon>
    </lineage>
</organism>
<accession>A0A1G9JZF4</accession>
<dbReference type="PANTHER" id="PTHR30204:SF93">
    <property type="entry name" value="HTH MERR-TYPE DOMAIN-CONTAINING PROTEIN"/>
    <property type="match status" value="1"/>
</dbReference>
<reference evidence="3 4" key="1">
    <citation type="submission" date="2016-10" db="EMBL/GenBank/DDBJ databases">
        <authorList>
            <person name="de Groot N.N."/>
        </authorList>
    </citation>
    <scope>NUCLEOTIDE SEQUENCE [LARGE SCALE GENOMIC DNA]</scope>
    <source>
        <strain evidence="3 4">CGMCC 1.9159</strain>
    </source>
</reference>
<dbReference type="STRING" id="686624.SAMN04488242_1532"/>
<dbReference type="EMBL" id="FNGP01000002">
    <property type="protein sequence ID" value="SDL42425.1"/>
    <property type="molecule type" value="Genomic_DNA"/>
</dbReference>
<dbReference type="AlphaFoldDB" id="A0A1G9JZF4"/>
<dbReference type="GO" id="GO:0003677">
    <property type="term" value="F:DNA binding"/>
    <property type="evidence" value="ECO:0007669"/>
    <property type="project" value="UniProtKB-KW"/>
</dbReference>
<dbReference type="PROSITE" id="PS50937">
    <property type="entry name" value="HTH_MERR_2"/>
    <property type="match status" value="1"/>
</dbReference>
<evidence type="ECO:0000313" key="3">
    <source>
        <dbReference type="EMBL" id="SDL42425.1"/>
    </source>
</evidence>
<dbReference type="SUPFAM" id="SSF46955">
    <property type="entry name" value="Putative DNA-binding domain"/>
    <property type="match status" value="1"/>
</dbReference>
<dbReference type="Pfam" id="PF00376">
    <property type="entry name" value="MerR"/>
    <property type="match status" value="1"/>
</dbReference>
<dbReference type="PANTHER" id="PTHR30204">
    <property type="entry name" value="REDOX-CYCLING DRUG-SENSING TRANSCRIPTIONAL ACTIVATOR SOXR"/>
    <property type="match status" value="1"/>
</dbReference>
<dbReference type="Gene3D" id="1.10.490.50">
    <property type="entry name" value="Antibiotic binding domain of TipA-like multidrug resistance regulators"/>
    <property type="match status" value="1"/>
</dbReference>
<dbReference type="InterPro" id="IPR009061">
    <property type="entry name" value="DNA-bd_dom_put_sf"/>
</dbReference>
<feature type="domain" description="HTH merR-type" evidence="2">
    <location>
        <begin position="82"/>
        <end position="151"/>
    </location>
</feature>
<gene>
    <name evidence="3" type="ORF">SAMN04488242_1532</name>
</gene>
<name>A0A1G9JZF4_9ACTN</name>
<keyword evidence="4" id="KW-1185">Reference proteome</keyword>
<dbReference type="PROSITE" id="PS00552">
    <property type="entry name" value="HTH_MERR_1"/>
    <property type="match status" value="1"/>
</dbReference>
<sequence>MHVGIDESRQQCPLLSVDDFVLGADHTRVTDGHDCRTVDADGRCVDEGSAVEDAHVGDRGSHTLTVKVDTVLESSGGGSVDELSISQVAKRTGVSARMLRHYDEIGLFSPSRVSPNGYRWYAVQSLPRLYRIMALRRAGLGLAAIADIVSDQAAEVGALREHLVELRAERDRLTSLIDAIGEHVAQLDEMHSVGSGERDDHVEERIAFANRLKGQFGSNVGGELRVDPLELLSEADVAHITAEMKQLMQGLAALMVERHRPDSPQVHDLVARHFDLTTRYWPTDLATYRSLGRLYETDPLQRQIAVAAHPDLPTWLSTAIESYVDGTAASKP</sequence>
<evidence type="ECO:0000313" key="4">
    <source>
        <dbReference type="Proteomes" id="UP000199475"/>
    </source>
</evidence>
<keyword evidence="1 3" id="KW-0238">DNA-binding</keyword>
<dbReference type="InterPro" id="IPR036244">
    <property type="entry name" value="TipA-like_antibiotic-bd"/>
</dbReference>
<dbReference type="InterPro" id="IPR000551">
    <property type="entry name" value="MerR-type_HTH_dom"/>
</dbReference>
<dbReference type="InterPro" id="IPR047057">
    <property type="entry name" value="MerR_fam"/>
</dbReference>
<evidence type="ECO:0000259" key="2">
    <source>
        <dbReference type="PROSITE" id="PS50937"/>
    </source>
</evidence>
<dbReference type="GO" id="GO:0003700">
    <property type="term" value="F:DNA-binding transcription factor activity"/>
    <property type="evidence" value="ECO:0007669"/>
    <property type="project" value="InterPro"/>
</dbReference>
<dbReference type="Pfam" id="PF07739">
    <property type="entry name" value="TipAS"/>
    <property type="match status" value="1"/>
</dbReference>
<dbReference type="SUPFAM" id="SSF89082">
    <property type="entry name" value="Antibiotic binding domain of TipA-like multidrug resistance regulators"/>
    <property type="match status" value="1"/>
</dbReference>
<dbReference type="InterPro" id="IPR012925">
    <property type="entry name" value="TipAS_dom"/>
</dbReference>
<dbReference type="SMART" id="SM00422">
    <property type="entry name" value="HTH_MERR"/>
    <property type="match status" value="1"/>
</dbReference>
<dbReference type="Gene3D" id="1.10.1660.10">
    <property type="match status" value="1"/>
</dbReference>
<proteinExistence type="predicted"/>